<evidence type="ECO:0000313" key="2">
    <source>
        <dbReference type="EMBL" id="CAH4029186.1"/>
    </source>
</evidence>
<dbReference type="Pfam" id="PF14868">
    <property type="entry name" value="DUF4487"/>
    <property type="match status" value="1"/>
</dbReference>
<feature type="region of interest" description="Disordered" evidence="1">
    <location>
        <begin position="728"/>
        <end position="755"/>
    </location>
</feature>
<dbReference type="PANTHER" id="PTHR16071:SF2">
    <property type="entry name" value="FIGNL1-INTERACTING REGULATOR OF RECOMBINATION AND MITOSIS"/>
    <property type="match status" value="1"/>
</dbReference>
<sequence>MSDTQENFDFDRPIMDTKLYEILLSKIKVSLSDVDGCTSNYFNDIILECKTCIEQCLCSAMISIDSLNCNYLLSCLDNASCLLQMLSHFIRKVLASIPFVCSNMKQYPTTTGCIILSVFNHCKSSECEYGEYLTKVQRQLKELFRTCHELQLTYLMTLETHFTFDLSRADDLGVLLEVLDINLKICQVVENLDIKTMAEQWKAYTTLCDKYCKYIEDKHIYRNCVELLCEMVRSNMKNVLETCPDGAGKTVIRPVKVASFGLKILTKVCNIFKKATHNNNEIIDLLIFLNTYNASYLEIFLKKPSEITNLIEANTRAPSVALVNALVADRAFIHDVCKVNEVQCENEKFIGYLLLLTDVMRISPNNFEAPDDTRLNVMKRTFRLMSDGHVWFNVGIEMELDNKRFGPFEYALTVGSAFARTLSGDGYAALERLLLTSLLETDCYGALFAADLWILLMRSSDSELVAETASSLLEVYRSLARKPTFHRSPQTVHLTRVVRNVFGLCARRDRERILNSYKIEDHFDLWSGSTPTEVGGRQKAVGSFVTMLKGFLDNDEMENALPPVVAGGDRRADLISGTLSTLWGELRRGEADGARRCERIRRLTALTETFERFLSEEAVRKIHGTIGDLLRSGDENVAFVLFQKYCSFYERGFVDRDALSRDVFAELLHADDQIRRHAFVTLQRFERVDGVVREDPTLAGALVDREPRRRTSQFEERLRSVRGLRFRHGCLSDESPPDDADAGRPPSKRMKLSDGECEDLISRLEANVRRLSELEAEGGLSDERKSTLSNVFYKLQNILDS</sequence>
<organism evidence="2 3">
    <name type="scientific">Pieris brassicae</name>
    <name type="common">White butterfly</name>
    <name type="synonym">Large white butterfly</name>
    <dbReference type="NCBI Taxonomy" id="7116"/>
    <lineage>
        <taxon>Eukaryota</taxon>
        <taxon>Metazoa</taxon>
        <taxon>Ecdysozoa</taxon>
        <taxon>Arthropoda</taxon>
        <taxon>Hexapoda</taxon>
        <taxon>Insecta</taxon>
        <taxon>Pterygota</taxon>
        <taxon>Neoptera</taxon>
        <taxon>Endopterygota</taxon>
        <taxon>Lepidoptera</taxon>
        <taxon>Glossata</taxon>
        <taxon>Ditrysia</taxon>
        <taxon>Papilionoidea</taxon>
        <taxon>Pieridae</taxon>
        <taxon>Pierinae</taxon>
        <taxon>Pieris</taxon>
    </lineage>
</organism>
<proteinExistence type="predicted"/>
<reference evidence="2" key="1">
    <citation type="submission" date="2022-05" db="EMBL/GenBank/DDBJ databases">
        <authorList>
            <person name="Okamura Y."/>
        </authorList>
    </citation>
    <scope>NUCLEOTIDE SEQUENCE</scope>
</reference>
<name>A0A9P0X971_PIEBR</name>
<dbReference type="InterPro" id="IPR027902">
    <property type="entry name" value="DUF4487"/>
</dbReference>
<dbReference type="Proteomes" id="UP001152562">
    <property type="component" value="Unassembled WGS sequence"/>
</dbReference>
<protein>
    <submittedName>
        <fullName evidence="2">Uncharacterized protein</fullName>
    </submittedName>
</protein>
<dbReference type="AlphaFoldDB" id="A0A9P0X971"/>
<gene>
    <name evidence="2" type="ORF">PIBRA_LOCUS5963</name>
</gene>
<keyword evidence="3" id="KW-1185">Reference proteome</keyword>
<dbReference type="EMBL" id="CALOZG010000006">
    <property type="protein sequence ID" value="CAH4029186.1"/>
    <property type="molecule type" value="Genomic_DNA"/>
</dbReference>
<dbReference type="PANTHER" id="PTHR16071">
    <property type="entry name" value="CHROMOSOME 1 OPEN READING FRAME 112"/>
    <property type="match status" value="1"/>
</dbReference>
<evidence type="ECO:0000256" key="1">
    <source>
        <dbReference type="SAM" id="MobiDB-lite"/>
    </source>
</evidence>
<evidence type="ECO:0000313" key="3">
    <source>
        <dbReference type="Proteomes" id="UP001152562"/>
    </source>
</evidence>
<accession>A0A9P0X971</accession>
<comment type="caution">
    <text evidence="2">The sequence shown here is derived from an EMBL/GenBank/DDBJ whole genome shotgun (WGS) entry which is preliminary data.</text>
</comment>